<keyword evidence="3" id="KW-1185">Reference proteome</keyword>
<protein>
    <submittedName>
        <fullName evidence="2">Cytoplasmic protein</fullName>
    </submittedName>
</protein>
<comment type="caution">
    <text evidence="2">The sequence shown here is derived from an EMBL/GenBank/DDBJ whole genome shotgun (WGS) entry which is preliminary data.</text>
</comment>
<dbReference type="PROSITE" id="PS51257">
    <property type="entry name" value="PROKAR_LIPOPROTEIN"/>
    <property type="match status" value="1"/>
</dbReference>
<dbReference type="RefSeq" id="WP_209030014.1">
    <property type="nucleotide sequence ID" value="NZ_CP115873.1"/>
</dbReference>
<keyword evidence="1" id="KW-0732">Signal</keyword>
<dbReference type="Proteomes" id="UP001260534">
    <property type="component" value="Unassembled WGS sequence"/>
</dbReference>
<accession>A0ABU2I4R8</accession>
<evidence type="ECO:0000313" key="2">
    <source>
        <dbReference type="EMBL" id="MDS9993146.1"/>
    </source>
</evidence>
<feature type="signal peptide" evidence="1">
    <location>
        <begin position="1"/>
        <end position="26"/>
    </location>
</feature>
<proteinExistence type="predicted"/>
<dbReference type="EMBL" id="JAQMHB010000001">
    <property type="protein sequence ID" value="MDS9993146.1"/>
    <property type="molecule type" value="Genomic_DNA"/>
</dbReference>
<feature type="chain" id="PRO_5047179385" evidence="1">
    <location>
        <begin position="27"/>
        <end position="337"/>
    </location>
</feature>
<organism evidence="2 3">
    <name type="scientific">Xanthomonas hawaiiensis</name>
    <dbReference type="NCBI Taxonomy" id="3003247"/>
    <lineage>
        <taxon>Bacteria</taxon>
        <taxon>Pseudomonadati</taxon>
        <taxon>Pseudomonadota</taxon>
        <taxon>Gammaproteobacteria</taxon>
        <taxon>Lysobacterales</taxon>
        <taxon>Lysobacteraceae</taxon>
        <taxon>Xanthomonas</taxon>
    </lineage>
</organism>
<gene>
    <name evidence="2" type="ORF">PNQ69_10195</name>
</gene>
<evidence type="ECO:0000256" key="1">
    <source>
        <dbReference type="SAM" id="SignalP"/>
    </source>
</evidence>
<sequence length="337" mass="38720">MPQMTYRLLSALLFFASATVSALACAEEMEERTAIFEGAKSAMKSGDIAALERQAAVYRTKQSRTSSGVWKLSLLHSGVGRYFRTGSYSEATWTEKESVAKRWIAAYPKSPSARIAYATWLSSRAWSHRGNGYANTVRPQDWAPFKAGIEATRQYLEDNKQIASLDPEWYIEMEGVAKVQQWDDDRFQALIDEAMARYPAYYEIYFQAIEFYSPKWGGNAADIERFAAMAMERTRAREGKGLYARIYWYASQSIYDERLFTESLARWSTMRAGIDDVLKVYADEWNLQNFARFACLARDREKALELIGRVRGPTYTEVWKGEENFQRCKAWVLEGVT</sequence>
<evidence type="ECO:0000313" key="3">
    <source>
        <dbReference type="Proteomes" id="UP001260534"/>
    </source>
</evidence>
<name>A0ABU2I4R8_9XANT</name>
<reference evidence="2 3" key="1">
    <citation type="submission" date="2023-01" db="EMBL/GenBank/DDBJ databases">
        <title>Xanthomonas hawaiianensis sp. nov. isolated from Araceae family in Hawaii.</title>
        <authorList>
            <person name="Chunag S.-C."/>
            <person name="Dobhal S."/>
            <person name="Alvarez A."/>
            <person name="Arif M."/>
        </authorList>
    </citation>
    <scope>NUCLEOTIDE SEQUENCE [LARGE SCALE GENOMIC DNA]</scope>
    <source>
        <strain evidence="2 3">A2111</strain>
    </source>
</reference>